<evidence type="ECO:0000259" key="5">
    <source>
        <dbReference type="PROSITE" id="PS51669"/>
    </source>
</evidence>
<dbReference type="CDD" id="cd00508">
    <property type="entry name" value="MopB_CT_Fdh-Nap-like"/>
    <property type="match status" value="1"/>
</dbReference>
<evidence type="ECO:0000313" key="7">
    <source>
        <dbReference type="Proteomes" id="UP001064971"/>
    </source>
</evidence>
<dbReference type="RefSeq" id="WP_264776852.1">
    <property type="nucleotide sequence ID" value="NZ_AP026560.1"/>
</dbReference>
<protein>
    <submittedName>
        <fullName evidence="6">Molybdopterin oxidoreductase</fullName>
    </submittedName>
</protein>
<dbReference type="PROSITE" id="PS51669">
    <property type="entry name" value="4FE4S_MOW_BIS_MGD"/>
    <property type="match status" value="1"/>
</dbReference>
<evidence type="ECO:0000313" key="6">
    <source>
        <dbReference type="EMBL" id="BDP41066.1"/>
    </source>
</evidence>
<accession>A0ABN6RH88</accession>
<keyword evidence="2" id="KW-0479">Metal-binding</keyword>
<keyword evidence="1" id="KW-0004">4Fe-4S</keyword>
<dbReference type="PANTHER" id="PTHR43105:SF10">
    <property type="entry name" value="NADH-QUINONE OXIDOREDUCTASE SUBUNIT G"/>
    <property type="match status" value="1"/>
</dbReference>
<dbReference type="InterPro" id="IPR027467">
    <property type="entry name" value="MopterinOxRdtase_cofactor_BS"/>
</dbReference>
<dbReference type="InterPro" id="IPR050123">
    <property type="entry name" value="Prok_molybdopt-oxidoreductase"/>
</dbReference>
<dbReference type="SUPFAM" id="SSF53706">
    <property type="entry name" value="Formate dehydrogenase/DMSO reductase, domains 1-3"/>
    <property type="match status" value="1"/>
</dbReference>
<proteinExistence type="predicted"/>
<feature type="domain" description="4Fe-4S Mo/W bis-MGD-type" evidence="5">
    <location>
        <begin position="13"/>
        <end position="69"/>
    </location>
</feature>
<organism evidence="6 7">
    <name type="scientific">Deinococcus aetherius</name>
    <dbReference type="NCBI Taxonomy" id="200252"/>
    <lineage>
        <taxon>Bacteria</taxon>
        <taxon>Thermotogati</taxon>
        <taxon>Deinococcota</taxon>
        <taxon>Deinococci</taxon>
        <taxon>Deinococcales</taxon>
        <taxon>Deinococcaceae</taxon>
        <taxon>Deinococcus</taxon>
    </lineage>
</organism>
<dbReference type="Gene3D" id="2.40.40.20">
    <property type="match status" value="1"/>
</dbReference>
<keyword evidence="7" id="KW-1185">Reference proteome</keyword>
<dbReference type="InterPro" id="IPR006963">
    <property type="entry name" value="Mopterin_OxRdtase_4Fe-4S_dom"/>
</dbReference>
<dbReference type="Gene3D" id="3.40.50.740">
    <property type="match status" value="1"/>
</dbReference>
<evidence type="ECO:0000256" key="3">
    <source>
        <dbReference type="ARBA" id="ARBA00023004"/>
    </source>
</evidence>
<dbReference type="SUPFAM" id="SSF50692">
    <property type="entry name" value="ADC-like"/>
    <property type="match status" value="1"/>
</dbReference>
<dbReference type="InterPro" id="IPR009010">
    <property type="entry name" value="Asp_de-COase-like_dom_sf"/>
</dbReference>
<keyword evidence="4" id="KW-0411">Iron-sulfur</keyword>
<sequence length="714" mass="76294">MSSAPFPSRDPSTRVVRTTCPYCAVQCNFDLHVVDNLPVRVTPTKECPVAHGTVCKKGLFALNDVRHPDRLTGPLLRRNGELVPVSWAEALAYVSEALRPLLATRPDAVGVFGSGALTNEKTYLLGKFARLALGTANIDYNGRYCMSSAAAALNRTVGYDRGLGFPLGDVATSDLILLVGANIAETLPPVMQYLKGARDRGATVYSIDPRATVTAKVAGRHLAVRPGTDGVLALGLLHLMKAWNCIRPTAPAHGMTEVLWQADDYPPARVAHECGISEDELLTLGRLYAGAHKPLILTGRGPEQHAHGTDTVQTYLNLAFLTGHFGKPGGGYGTLTGQGNGQGGREHGQKADQLPGARSLRNPGHRAEIAALWGCSPDDLPQPGRSAQELFNACGEEGGIEALIVLGSNPVVSAPGALQVRERLEALKHLIVIDFLPSETAQLATLVLPGSMWCEEEGTTTNLEGRVQRRRKAITAPGAAREDWRILCDLAAAVGRPRGFTYATFRELQDEFFRATRGGVADYGGLSAERLDRASAQWPVRSADGPDTPYAYAPTYPTPDGLARLHVPSFPPPPAPRGLTLTTGRLGNQYQSGTQTRRNPALRASLELQVHPETARERGLNPGDLARVTTRHGTLDLPVALNPGLRPDTLFMPFHWEASANLLTSPDSLDPHSRMPAFKATPASLVPVPVTALAGSISEGRPARTAPLEGGVPV</sequence>
<dbReference type="Proteomes" id="UP001064971">
    <property type="component" value="Chromosome"/>
</dbReference>
<dbReference type="Pfam" id="PF01568">
    <property type="entry name" value="Molydop_binding"/>
    <property type="match status" value="1"/>
</dbReference>
<name>A0ABN6RH88_9DEIO</name>
<dbReference type="Pfam" id="PF00384">
    <property type="entry name" value="Molybdopterin"/>
    <property type="match status" value="1"/>
</dbReference>
<evidence type="ECO:0000256" key="2">
    <source>
        <dbReference type="ARBA" id="ARBA00022723"/>
    </source>
</evidence>
<evidence type="ECO:0000256" key="4">
    <source>
        <dbReference type="ARBA" id="ARBA00023014"/>
    </source>
</evidence>
<reference evidence="6" key="1">
    <citation type="submission" date="2022-07" db="EMBL/GenBank/DDBJ databases">
        <title>Complete Genome Sequence of the Radioresistant Bacterium Deinococcus aetherius ST0316, Isolated from the Air Dust collected in Lower Stratosphere above Japan.</title>
        <authorList>
            <person name="Satoh K."/>
            <person name="Hagiwara K."/>
            <person name="Katsumata K."/>
            <person name="Kubo A."/>
            <person name="Yokobori S."/>
            <person name="Yamagishi A."/>
            <person name="Oono Y."/>
            <person name="Narumi I."/>
        </authorList>
    </citation>
    <scope>NUCLEOTIDE SEQUENCE</scope>
    <source>
        <strain evidence="6">ST0316</strain>
    </source>
</reference>
<dbReference type="PROSITE" id="PS00551">
    <property type="entry name" value="MOLYBDOPTERIN_PROK_1"/>
    <property type="match status" value="1"/>
</dbReference>
<dbReference type="PANTHER" id="PTHR43105">
    <property type="entry name" value="RESPIRATORY NITRATE REDUCTASE"/>
    <property type="match status" value="1"/>
</dbReference>
<dbReference type="EMBL" id="AP026560">
    <property type="protein sequence ID" value="BDP41066.1"/>
    <property type="molecule type" value="Genomic_DNA"/>
</dbReference>
<keyword evidence="3" id="KW-0408">Iron</keyword>
<evidence type="ECO:0000256" key="1">
    <source>
        <dbReference type="ARBA" id="ARBA00022485"/>
    </source>
</evidence>
<dbReference type="Pfam" id="PF04879">
    <property type="entry name" value="Molybdop_Fe4S4"/>
    <property type="match status" value="1"/>
</dbReference>
<dbReference type="InterPro" id="IPR006657">
    <property type="entry name" value="MoPterin_dinucl-bd_dom"/>
</dbReference>
<dbReference type="Gene3D" id="3.40.228.10">
    <property type="entry name" value="Dimethylsulfoxide Reductase, domain 2"/>
    <property type="match status" value="1"/>
</dbReference>
<dbReference type="InterPro" id="IPR006656">
    <property type="entry name" value="Mopterin_OxRdtase"/>
</dbReference>
<gene>
    <name evidence="6" type="primary">nasA</name>
    <name evidence="6" type="ORF">DAETH_10350</name>
</gene>
<dbReference type="SMART" id="SM00926">
    <property type="entry name" value="Molybdop_Fe4S4"/>
    <property type="match status" value="1"/>
</dbReference>
<dbReference type="Gene3D" id="2.20.25.90">
    <property type="entry name" value="ADC-like domains"/>
    <property type="match status" value="1"/>
</dbReference>